<evidence type="ECO:0000313" key="2">
    <source>
        <dbReference type="EMBL" id="HIZ03091.1"/>
    </source>
</evidence>
<protein>
    <recommendedName>
        <fullName evidence="4">DUF2975 domain-containing protein</fullName>
    </recommendedName>
</protein>
<evidence type="ECO:0000313" key="3">
    <source>
        <dbReference type="Proteomes" id="UP000824132"/>
    </source>
</evidence>
<dbReference type="AlphaFoldDB" id="A0A9D2ICB8"/>
<feature type="transmembrane region" description="Helical" evidence="1">
    <location>
        <begin position="85"/>
        <end position="105"/>
    </location>
</feature>
<evidence type="ECO:0008006" key="4">
    <source>
        <dbReference type="Google" id="ProtNLM"/>
    </source>
</evidence>
<keyword evidence="1" id="KW-0472">Membrane</keyword>
<keyword evidence="1" id="KW-0812">Transmembrane</keyword>
<reference evidence="2" key="2">
    <citation type="submission" date="2021-04" db="EMBL/GenBank/DDBJ databases">
        <authorList>
            <person name="Gilroy R."/>
        </authorList>
    </citation>
    <scope>NUCLEOTIDE SEQUENCE</scope>
    <source>
        <strain evidence="2">CHK187-5294</strain>
    </source>
</reference>
<name>A0A9D2ICB8_9FIRM</name>
<feature type="transmembrane region" description="Helical" evidence="1">
    <location>
        <begin position="159"/>
        <end position="183"/>
    </location>
</feature>
<feature type="transmembrane region" description="Helical" evidence="1">
    <location>
        <begin position="125"/>
        <end position="147"/>
    </location>
</feature>
<sequence>MKKVRCWDEIFVCVAAAVCVLVAAFVKFDAASAVEILNLPFGAAGEFIGECLSGGNAAGGWCLYVFIGLLPLVFPIVRIARGRRFYWWSLAWALLSGYTYTMLYLTSHPSVLESVYMPGNDTFVLAQQGGLSIIWYALLTLCVLGECGMALKKNPRRSYLFAQVLLYAMAACIIFMAFFWGVVEVKNLWSEFGALPEELREHAAANRFSFIFTLLCEISAAVSAVWLILCGLKALRTAGRDLFDPLMIRRLSAAASAAKASVLVSLLSVIACNAVQLALSKWLIHISYSFTVSLVSLLAVCLVVIAIGAMKRAIAAHEENQLTI</sequence>
<organism evidence="2 3">
    <name type="scientific">Candidatus Borkfalkia avistercoris</name>
    <dbReference type="NCBI Taxonomy" id="2838504"/>
    <lineage>
        <taxon>Bacteria</taxon>
        <taxon>Bacillati</taxon>
        <taxon>Bacillota</taxon>
        <taxon>Clostridia</taxon>
        <taxon>Christensenellales</taxon>
        <taxon>Christensenellaceae</taxon>
        <taxon>Candidatus Borkfalkia</taxon>
    </lineage>
</organism>
<comment type="caution">
    <text evidence="2">The sequence shown here is derived from an EMBL/GenBank/DDBJ whole genome shotgun (WGS) entry which is preliminary data.</text>
</comment>
<reference evidence="2" key="1">
    <citation type="journal article" date="2021" name="PeerJ">
        <title>Extensive microbial diversity within the chicken gut microbiome revealed by metagenomics and culture.</title>
        <authorList>
            <person name="Gilroy R."/>
            <person name="Ravi A."/>
            <person name="Getino M."/>
            <person name="Pursley I."/>
            <person name="Horton D.L."/>
            <person name="Alikhan N.F."/>
            <person name="Baker D."/>
            <person name="Gharbi K."/>
            <person name="Hall N."/>
            <person name="Watson M."/>
            <person name="Adriaenssens E.M."/>
            <person name="Foster-Nyarko E."/>
            <person name="Jarju S."/>
            <person name="Secka A."/>
            <person name="Antonio M."/>
            <person name="Oren A."/>
            <person name="Chaudhuri R.R."/>
            <person name="La Ragione R."/>
            <person name="Hildebrand F."/>
            <person name="Pallen M.J."/>
        </authorList>
    </citation>
    <scope>NUCLEOTIDE SEQUENCE</scope>
    <source>
        <strain evidence="2">CHK187-5294</strain>
    </source>
</reference>
<keyword evidence="1" id="KW-1133">Transmembrane helix</keyword>
<gene>
    <name evidence="2" type="ORF">H9727_02270</name>
</gene>
<evidence type="ECO:0000256" key="1">
    <source>
        <dbReference type="SAM" id="Phobius"/>
    </source>
</evidence>
<dbReference type="EMBL" id="DXCL01000012">
    <property type="protein sequence ID" value="HIZ03091.1"/>
    <property type="molecule type" value="Genomic_DNA"/>
</dbReference>
<feature type="transmembrane region" description="Helical" evidence="1">
    <location>
        <begin position="282"/>
        <end position="307"/>
    </location>
</feature>
<feature type="transmembrane region" description="Helical" evidence="1">
    <location>
        <begin position="57"/>
        <end position="78"/>
    </location>
</feature>
<proteinExistence type="predicted"/>
<accession>A0A9D2ICB8</accession>
<feature type="transmembrane region" description="Helical" evidence="1">
    <location>
        <begin position="253"/>
        <end position="276"/>
    </location>
</feature>
<feature type="transmembrane region" description="Helical" evidence="1">
    <location>
        <begin position="208"/>
        <end position="232"/>
    </location>
</feature>
<dbReference type="Proteomes" id="UP000824132">
    <property type="component" value="Unassembled WGS sequence"/>
</dbReference>